<reference evidence="3" key="1">
    <citation type="submission" date="2021-11" db="EMBL/GenBank/DDBJ databases">
        <authorList>
            <consortium name="Genoscope - CEA"/>
            <person name="William W."/>
        </authorList>
    </citation>
    <scope>NUCLEOTIDE SEQUENCE</scope>
</reference>
<dbReference type="Proteomes" id="UP000789595">
    <property type="component" value="Unassembled WGS sequence"/>
</dbReference>
<dbReference type="InterPro" id="IPR007180">
    <property type="entry name" value="DUF382"/>
</dbReference>
<dbReference type="Pfam" id="PF04046">
    <property type="entry name" value="PSP"/>
    <property type="match status" value="1"/>
</dbReference>
<feature type="compositionally biased region" description="Gly residues" evidence="1">
    <location>
        <begin position="1"/>
        <end position="13"/>
    </location>
</feature>
<dbReference type="AlphaFoldDB" id="A0A8J2SAZ8"/>
<dbReference type="InterPro" id="IPR006568">
    <property type="entry name" value="PSP_pro-rich"/>
</dbReference>
<dbReference type="PANTHER" id="PTHR12785">
    <property type="entry name" value="SPLICING FACTOR 3B"/>
    <property type="match status" value="1"/>
</dbReference>
<feature type="region of interest" description="Disordered" evidence="1">
    <location>
        <begin position="96"/>
        <end position="125"/>
    </location>
</feature>
<dbReference type="OrthoDB" id="10260794at2759"/>
<feature type="domain" description="PSP proline-rich" evidence="2">
    <location>
        <begin position="272"/>
        <end position="325"/>
    </location>
</feature>
<feature type="compositionally biased region" description="Polar residues" evidence="1">
    <location>
        <begin position="414"/>
        <end position="423"/>
    </location>
</feature>
<feature type="compositionally biased region" description="Polar residues" evidence="1">
    <location>
        <begin position="432"/>
        <end position="447"/>
    </location>
</feature>
<feature type="region of interest" description="Disordered" evidence="1">
    <location>
        <begin position="360"/>
        <end position="447"/>
    </location>
</feature>
<evidence type="ECO:0000259" key="2">
    <source>
        <dbReference type="SMART" id="SM00581"/>
    </source>
</evidence>
<dbReference type="InterPro" id="IPR052584">
    <property type="entry name" value="U2_snRNP_Complex_Component"/>
</dbReference>
<organism evidence="3 4">
    <name type="scientific">Pelagomonas calceolata</name>
    <dbReference type="NCBI Taxonomy" id="35677"/>
    <lineage>
        <taxon>Eukaryota</taxon>
        <taxon>Sar</taxon>
        <taxon>Stramenopiles</taxon>
        <taxon>Ochrophyta</taxon>
        <taxon>Pelagophyceae</taxon>
        <taxon>Pelagomonadales</taxon>
        <taxon>Pelagomonadaceae</taxon>
        <taxon>Pelagomonas</taxon>
    </lineage>
</organism>
<dbReference type="SMART" id="SM00581">
    <property type="entry name" value="PSP"/>
    <property type="match status" value="1"/>
</dbReference>
<feature type="compositionally biased region" description="Basic residues" evidence="1">
    <location>
        <begin position="15"/>
        <end position="35"/>
    </location>
</feature>
<sequence length="556" mass="60981">MAGGPKTNNGGGAAKPKRVVLTKNQKKRLKKKQQRAAKNNEPAAPPPAPAPPKKENVVVEYVSAAYDADAAASLFKDVFAKFASAEELTTDQVEEAAEAPAAEKATDDVDEDEAPEKRLSRKQRKAMSRMTVAELKQVVARPEAVEAHDVTASDPRLLVFLKSYRNTVPVPRHWCHKRKFLQGKRGVEKKPFQLPEYIAQTGMRQHREIRRAVEEANEQKKVAAKQRDRVAPKMGRMDVDYQVLHDAFFKWQTKPPLSGEVYYEGKEFEVHLKEKRPGFLSASLKAALGMPEGAPPPWLINMQRYGPPPSYPNLRVAGLNAPIPEGASFGYHPGGWGKPPVDEYGRPLYGDVFGAQQTAPEESFRPEDTGGHWGELPDEDDEDDYDEDEGFEAVGGEEFAARTVQPPRREEVSSSDASETSGIETPLDGASSVVSGMQSSGLETPQSIDLRKRAGSETPEQPLYQVLDEGKASARQAGTLFASDKRYNVSGVQASIDPEEAGDQNALRDAYEGGRAKADAGVGEALAEGTSAQKRKIDASRGKAAKRRKEKDDFKF</sequence>
<feature type="compositionally biased region" description="Acidic residues" evidence="1">
    <location>
        <begin position="376"/>
        <end position="391"/>
    </location>
</feature>
<evidence type="ECO:0000313" key="3">
    <source>
        <dbReference type="EMBL" id="CAH0369263.1"/>
    </source>
</evidence>
<dbReference type="PANTHER" id="PTHR12785:SF6">
    <property type="entry name" value="SPLICING FACTOR 3B SUBUNIT 2"/>
    <property type="match status" value="1"/>
</dbReference>
<dbReference type="Pfam" id="PF04037">
    <property type="entry name" value="DUF382"/>
    <property type="match status" value="1"/>
</dbReference>
<evidence type="ECO:0000313" key="4">
    <source>
        <dbReference type="Proteomes" id="UP000789595"/>
    </source>
</evidence>
<comment type="caution">
    <text evidence="3">The sequence shown here is derived from an EMBL/GenBank/DDBJ whole genome shotgun (WGS) entry which is preliminary data.</text>
</comment>
<dbReference type="GO" id="GO:0005634">
    <property type="term" value="C:nucleus"/>
    <property type="evidence" value="ECO:0007669"/>
    <property type="project" value="InterPro"/>
</dbReference>
<accession>A0A8J2SAZ8</accession>
<name>A0A8J2SAZ8_9STRA</name>
<gene>
    <name evidence="3" type="ORF">PECAL_2P23800</name>
</gene>
<evidence type="ECO:0000256" key="1">
    <source>
        <dbReference type="SAM" id="MobiDB-lite"/>
    </source>
</evidence>
<proteinExistence type="predicted"/>
<protein>
    <recommendedName>
        <fullName evidence="2">PSP proline-rich domain-containing protein</fullName>
    </recommendedName>
</protein>
<keyword evidence="4" id="KW-1185">Reference proteome</keyword>
<feature type="region of interest" description="Disordered" evidence="1">
    <location>
        <begin position="514"/>
        <end position="556"/>
    </location>
</feature>
<dbReference type="EMBL" id="CAKKNE010000002">
    <property type="protein sequence ID" value="CAH0369263.1"/>
    <property type="molecule type" value="Genomic_DNA"/>
</dbReference>
<feature type="region of interest" description="Disordered" evidence="1">
    <location>
        <begin position="1"/>
        <end position="53"/>
    </location>
</feature>